<evidence type="ECO:0000313" key="4">
    <source>
        <dbReference type="Proteomes" id="UP000003656"/>
    </source>
</evidence>
<sequence length="510" mass="56845">MGSLRAWRQEMELRRMRHAQDSRHSLKFSTVVGAIAALAMTATFGTPLALAEESSLSNETSAMVTADVPPNPTHMWSGATQDGEPAPRFYSARGFTDRPNWEADANGKRVVRQGNGQVFSADAMKVIDVSEHQEAVDWTKVVRSGVDGAVLRLGYGIENDDVRFAQNLQGVRKVGLPFGVYLYSYAYDAQFAREEANYVADVMDRYGIRDNMLPIFYDLEEWTWTGHRHPTTAAQYKPIVDAFFNTLAKRGYTHVQVYSYMDYLNHELNDPSIRARTGWVAQYKPNFDYAYPSSYQGSRGWQYTDAGDVWGITGAVDASAFDRYVFRDVNMHSTAHAADIDWMRANGTTTGYGDLTYRPASTVVRQDMAAFLYRVAGSPAFTPTAAQKQRFKDVGAGTPHAREIWWLAASGITTGFDDGSYRPMNHVNRQDMAAFLYRLAGSPAYTPSAAEQTRFADVNASTPHAKEIWWCAANGIATGFADGTYRPTNTVIRQDMAAFLHRAAIYNGHA</sequence>
<keyword evidence="3" id="KW-0378">Hydrolase</keyword>
<dbReference type="Pfam" id="PF01183">
    <property type="entry name" value="Glyco_hydro_25"/>
    <property type="match status" value="1"/>
</dbReference>
<dbReference type="InterPro" id="IPR017853">
    <property type="entry name" value="GH"/>
</dbReference>
<dbReference type="GO" id="GO:0016998">
    <property type="term" value="P:cell wall macromolecule catabolic process"/>
    <property type="evidence" value="ECO:0007669"/>
    <property type="project" value="InterPro"/>
</dbReference>
<dbReference type="GO" id="GO:0016052">
    <property type="term" value="P:carbohydrate catabolic process"/>
    <property type="evidence" value="ECO:0007669"/>
    <property type="project" value="TreeGrafter"/>
</dbReference>
<dbReference type="Gene3D" id="3.20.20.80">
    <property type="entry name" value="Glycosidases"/>
    <property type="match status" value="1"/>
</dbReference>
<evidence type="ECO:0000256" key="1">
    <source>
        <dbReference type="ARBA" id="ARBA00010646"/>
    </source>
</evidence>
<feature type="domain" description="SLH" evidence="2">
    <location>
        <begin position="451"/>
        <end position="510"/>
    </location>
</feature>
<evidence type="ECO:0000313" key="3">
    <source>
        <dbReference type="EMBL" id="EFA22934.1"/>
    </source>
</evidence>
<dbReference type="GO" id="GO:0009253">
    <property type="term" value="P:peptidoglycan catabolic process"/>
    <property type="evidence" value="ECO:0007669"/>
    <property type="project" value="InterPro"/>
</dbReference>
<dbReference type="PANTHER" id="PTHR34135:SF2">
    <property type="entry name" value="LYSOZYME"/>
    <property type="match status" value="1"/>
</dbReference>
<dbReference type="eggNOG" id="COG3757">
    <property type="taxonomic scope" value="Bacteria"/>
</dbReference>
<accession>D1NVT3</accession>
<comment type="caution">
    <text evidence="3">The sequence shown here is derived from an EMBL/GenBank/DDBJ whole genome shotgun (WGS) entry which is preliminary data.</text>
</comment>
<dbReference type="InterPro" id="IPR001119">
    <property type="entry name" value="SLH_dom"/>
</dbReference>
<dbReference type="Proteomes" id="UP000003656">
    <property type="component" value="Unassembled WGS sequence"/>
</dbReference>
<dbReference type="OrthoDB" id="287365at2"/>
<dbReference type="Pfam" id="PF00395">
    <property type="entry name" value="SLH"/>
    <property type="match status" value="3"/>
</dbReference>
<protein>
    <submittedName>
        <fullName evidence="3">Glycosyl hydrolase family 25</fullName>
    </submittedName>
</protein>
<reference evidence="3 4" key="1">
    <citation type="submission" date="2009-11" db="EMBL/GenBank/DDBJ databases">
        <authorList>
            <person name="Weinstock G."/>
            <person name="Sodergren E."/>
            <person name="Clifton S."/>
            <person name="Fulton L."/>
            <person name="Fulton B."/>
            <person name="Courtney L."/>
            <person name="Fronick C."/>
            <person name="Harrison M."/>
            <person name="Strong C."/>
            <person name="Farmer C."/>
            <person name="Delahaunty K."/>
            <person name="Markovic C."/>
            <person name="Hall O."/>
            <person name="Minx P."/>
            <person name="Tomlinson C."/>
            <person name="Mitreva M."/>
            <person name="Nelson J."/>
            <person name="Hou S."/>
            <person name="Wollam A."/>
            <person name="Pepin K.H."/>
            <person name="Johnson M."/>
            <person name="Bhonagiri V."/>
            <person name="Nash W.E."/>
            <person name="Warren W."/>
            <person name="Chinwalla A."/>
            <person name="Mardis E.R."/>
            <person name="Wilson R.K."/>
        </authorList>
    </citation>
    <scope>NUCLEOTIDE SEQUENCE [LARGE SCALE GENOMIC DNA]</scope>
    <source>
        <strain evidence="3 4">DSM 20093</strain>
    </source>
</reference>
<dbReference type="STRING" id="561180.BIFGAL_03976"/>
<dbReference type="InterPro" id="IPR002053">
    <property type="entry name" value="Glyco_hydro_25"/>
</dbReference>
<proteinExistence type="inferred from homology"/>
<name>D1NVT3_9BIFI</name>
<dbReference type="AlphaFoldDB" id="D1NVT3"/>
<organism evidence="3 4">
    <name type="scientific">Bifidobacterium gallicum DSM 20093 = LMG 11596</name>
    <dbReference type="NCBI Taxonomy" id="561180"/>
    <lineage>
        <taxon>Bacteria</taxon>
        <taxon>Bacillati</taxon>
        <taxon>Actinomycetota</taxon>
        <taxon>Actinomycetes</taxon>
        <taxon>Bifidobacteriales</taxon>
        <taxon>Bifidobacteriaceae</taxon>
        <taxon>Bifidobacterium</taxon>
    </lineage>
</organism>
<dbReference type="GO" id="GO:0003796">
    <property type="term" value="F:lysozyme activity"/>
    <property type="evidence" value="ECO:0007669"/>
    <property type="project" value="InterPro"/>
</dbReference>
<gene>
    <name evidence="3" type="ORF">BIFGAL_03976</name>
</gene>
<comment type="similarity">
    <text evidence="1">Belongs to the glycosyl hydrolase 25 family.</text>
</comment>
<dbReference type="eggNOG" id="COG1404">
    <property type="taxonomic scope" value="Bacteria"/>
</dbReference>
<dbReference type="SUPFAM" id="SSF51445">
    <property type="entry name" value="(Trans)glycosidases"/>
    <property type="match status" value="1"/>
</dbReference>
<evidence type="ECO:0000259" key="2">
    <source>
        <dbReference type="PROSITE" id="PS51272"/>
    </source>
</evidence>
<feature type="domain" description="SLH" evidence="2">
    <location>
        <begin position="387"/>
        <end position="450"/>
    </location>
</feature>
<dbReference type="EMBL" id="ABXB03000003">
    <property type="protein sequence ID" value="EFA22934.1"/>
    <property type="molecule type" value="Genomic_DNA"/>
</dbReference>
<dbReference type="PROSITE" id="PS51904">
    <property type="entry name" value="GLYCOSYL_HYDROL_F25_2"/>
    <property type="match status" value="1"/>
</dbReference>
<feature type="domain" description="SLH" evidence="2">
    <location>
        <begin position="323"/>
        <end position="386"/>
    </location>
</feature>
<dbReference type="CDD" id="cd06414">
    <property type="entry name" value="GH25_LytC-like"/>
    <property type="match status" value="1"/>
</dbReference>
<dbReference type="PANTHER" id="PTHR34135">
    <property type="entry name" value="LYSOZYME"/>
    <property type="match status" value="1"/>
</dbReference>
<dbReference type="PROSITE" id="PS51272">
    <property type="entry name" value="SLH"/>
    <property type="match status" value="3"/>
</dbReference>